<feature type="domain" description="VOC" evidence="1">
    <location>
        <begin position="6"/>
        <end position="125"/>
    </location>
</feature>
<evidence type="ECO:0000259" key="1">
    <source>
        <dbReference type="PROSITE" id="PS51819"/>
    </source>
</evidence>
<gene>
    <name evidence="2" type="ORF">MJ923_04710</name>
</gene>
<reference evidence="2 3" key="1">
    <citation type="submission" date="2022-02" db="EMBL/GenBank/DDBJ databases">
        <title>The genome sequence of Shewanella sp. 3B26.</title>
        <authorList>
            <person name="Du J."/>
        </authorList>
    </citation>
    <scope>NUCLEOTIDE SEQUENCE [LARGE SCALE GENOMIC DNA]</scope>
    <source>
        <strain evidence="2 3">3B26</strain>
    </source>
</reference>
<dbReference type="RefSeq" id="WP_126166317.1">
    <property type="nucleotide sequence ID" value="NZ_JAKUDL010000001.1"/>
</dbReference>
<organism evidence="2 3">
    <name type="scientific">Shewanella zhuhaiensis</name>
    <dbReference type="NCBI Taxonomy" id="2919576"/>
    <lineage>
        <taxon>Bacteria</taxon>
        <taxon>Pseudomonadati</taxon>
        <taxon>Pseudomonadota</taxon>
        <taxon>Gammaproteobacteria</taxon>
        <taxon>Alteromonadales</taxon>
        <taxon>Shewanellaceae</taxon>
        <taxon>Shewanella</taxon>
    </lineage>
</organism>
<dbReference type="PROSITE" id="PS51819">
    <property type="entry name" value="VOC"/>
    <property type="match status" value="1"/>
</dbReference>
<dbReference type="InterPro" id="IPR004360">
    <property type="entry name" value="Glyas_Fos-R_dOase_dom"/>
</dbReference>
<dbReference type="InterPro" id="IPR037523">
    <property type="entry name" value="VOC_core"/>
</dbReference>
<evidence type="ECO:0000313" key="2">
    <source>
        <dbReference type="EMBL" id="MCH4293605.1"/>
    </source>
</evidence>
<dbReference type="Gene3D" id="3.10.180.10">
    <property type="entry name" value="2,3-Dihydroxybiphenyl 1,2-Dioxygenase, domain 1"/>
    <property type="match status" value="1"/>
</dbReference>
<dbReference type="PANTHER" id="PTHR33993:SF2">
    <property type="entry name" value="VOC DOMAIN-CONTAINING PROTEIN"/>
    <property type="match status" value="1"/>
</dbReference>
<dbReference type="Proteomes" id="UP001297581">
    <property type="component" value="Unassembled WGS sequence"/>
</dbReference>
<keyword evidence="3" id="KW-1185">Reference proteome</keyword>
<dbReference type="Pfam" id="PF00903">
    <property type="entry name" value="Glyoxalase"/>
    <property type="match status" value="1"/>
</dbReference>
<dbReference type="InterPro" id="IPR029068">
    <property type="entry name" value="Glyas_Bleomycin-R_OHBP_Dase"/>
</dbReference>
<evidence type="ECO:0000313" key="3">
    <source>
        <dbReference type="Proteomes" id="UP001297581"/>
    </source>
</evidence>
<dbReference type="EMBL" id="JAKUDL010000001">
    <property type="protein sequence ID" value="MCH4293605.1"/>
    <property type="molecule type" value="Genomic_DNA"/>
</dbReference>
<dbReference type="PANTHER" id="PTHR33993">
    <property type="entry name" value="GLYOXALASE-RELATED"/>
    <property type="match status" value="1"/>
</dbReference>
<name>A0AAJ1BF48_9GAMM</name>
<dbReference type="InterPro" id="IPR052164">
    <property type="entry name" value="Anthracycline_SecMetBiosynth"/>
</dbReference>
<dbReference type="SUPFAM" id="SSF54593">
    <property type="entry name" value="Glyoxalase/Bleomycin resistance protein/Dihydroxybiphenyl dioxygenase"/>
    <property type="match status" value="1"/>
</dbReference>
<sequence>MQATQPLVWGEIAVSDMARAIAFYQAQFGVSFRREDMDEVEYAILECSDEKAATIGLMKHPEFKPGNGGACLYLHLADNLGPLVGKLEQNQVKIAMPPMGIKGGECGYIALFVDSEGNTVGLWSPAL</sequence>
<accession>A0AAJ1BF48</accession>
<dbReference type="AlphaFoldDB" id="A0AAJ1BF48"/>
<proteinExistence type="predicted"/>
<comment type="caution">
    <text evidence="2">The sequence shown here is derived from an EMBL/GenBank/DDBJ whole genome shotgun (WGS) entry which is preliminary data.</text>
</comment>
<protein>
    <submittedName>
        <fullName evidence="2">VOC family protein</fullName>
    </submittedName>
</protein>
<dbReference type="CDD" id="cd07247">
    <property type="entry name" value="SgaA_N_like"/>
    <property type="match status" value="1"/>
</dbReference>